<evidence type="ECO:0000313" key="3">
    <source>
        <dbReference type="Proteomes" id="UP001601058"/>
    </source>
</evidence>
<keyword evidence="1" id="KW-1133">Transmembrane helix</keyword>
<keyword evidence="3" id="KW-1185">Reference proteome</keyword>
<proteinExistence type="predicted"/>
<sequence>MNKNRYLLCLLVCGLLLYYAVPKLNIFSEGLEGAFALSWLAFALIVIAGNLTAILYSPKKTKSRLATKSVVAERKRARSFYR</sequence>
<dbReference type="Proteomes" id="UP001601058">
    <property type="component" value="Unassembled WGS sequence"/>
</dbReference>
<feature type="transmembrane region" description="Helical" evidence="1">
    <location>
        <begin position="38"/>
        <end position="56"/>
    </location>
</feature>
<accession>A0ABW6JYK8</accession>
<dbReference type="EMBL" id="JBIACJ010000005">
    <property type="protein sequence ID" value="MFE8697000.1"/>
    <property type="molecule type" value="Genomic_DNA"/>
</dbReference>
<protein>
    <recommendedName>
        <fullName evidence="4">Permease</fullName>
    </recommendedName>
</protein>
<evidence type="ECO:0008006" key="4">
    <source>
        <dbReference type="Google" id="ProtNLM"/>
    </source>
</evidence>
<keyword evidence="1" id="KW-0812">Transmembrane</keyword>
<organism evidence="2 3">
    <name type="scientific">Cytobacillus mangrovibacter</name>
    <dbReference type="NCBI Taxonomy" id="3299024"/>
    <lineage>
        <taxon>Bacteria</taxon>
        <taxon>Bacillati</taxon>
        <taxon>Bacillota</taxon>
        <taxon>Bacilli</taxon>
        <taxon>Bacillales</taxon>
        <taxon>Bacillaceae</taxon>
        <taxon>Cytobacillus</taxon>
    </lineage>
</organism>
<evidence type="ECO:0000256" key="1">
    <source>
        <dbReference type="SAM" id="Phobius"/>
    </source>
</evidence>
<evidence type="ECO:0000313" key="2">
    <source>
        <dbReference type="EMBL" id="MFE8697000.1"/>
    </source>
</evidence>
<name>A0ABW6JYK8_9BACI</name>
<keyword evidence="1" id="KW-0472">Membrane</keyword>
<dbReference type="RefSeq" id="WP_389219647.1">
    <property type="nucleotide sequence ID" value="NZ_JBIACJ010000005.1"/>
</dbReference>
<comment type="caution">
    <text evidence="2">The sequence shown here is derived from an EMBL/GenBank/DDBJ whole genome shotgun (WGS) entry which is preliminary data.</text>
</comment>
<gene>
    <name evidence="2" type="ORF">ACFYKT_11705</name>
</gene>
<reference evidence="2 3" key="1">
    <citation type="submission" date="2024-08" db="EMBL/GenBank/DDBJ databases">
        <title>Two novel Cytobacillus novel species.</title>
        <authorList>
            <person name="Liu G."/>
        </authorList>
    </citation>
    <scope>NUCLEOTIDE SEQUENCE [LARGE SCALE GENOMIC DNA]</scope>
    <source>
        <strain evidence="2 3">FJAT-53684</strain>
    </source>
</reference>